<comment type="caution">
    <text evidence="2">The sequence shown here is derived from an EMBL/GenBank/DDBJ whole genome shotgun (WGS) entry which is preliminary data.</text>
</comment>
<dbReference type="Pfam" id="PF25284">
    <property type="entry name" value="DUF7874"/>
    <property type="match status" value="1"/>
</dbReference>
<organism evidence="2 3">
    <name type="scientific">Rhynchospora tenuis</name>
    <dbReference type="NCBI Taxonomy" id="198213"/>
    <lineage>
        <taxon>Eukaryota</taxon>
        <taxon>Viridiplantae</taxon>
        <taxon>Streptophyta</taxon>
        <taxon>Embryophyta</taxon>
        <taxon>Tracheophyta</taxon>
        <taxon>Spermatophyta</taxon>
        <taxon>Magnoliopsida</taxon>
        <taxon>Liliopsida</taxon>
        <taxon>Poales</taxon>
        <taxon>Cyperaceae</taxon>
        <taxon>Cyperoideae</taxon>
        <taxon>Rhynchosporeae</taxon>
        <taxon>Rhynchospora</taxon>
    </lineage>
</organism>
<dbReference type="Proteomes" id="UP001210211">
    <property type="component" value="Unassembled WGS sequence"/>
</dbReference>
<evidence type="ECO:0000256" key="1">
    <source>
        <dbReference type="SAM" id="Phobius"/>
    </source>
</evidence>
<keyword evidence="3" id="KW-1185">Reference proteome</keyword>
<keyword evidence="1" id="KW-1133">Transmembrane helix</keyword>
<dbReference type="EMBL" id="JAMRDG010000002">
    <property type="protein sequence ID" value="KAJ3687995.1"/>
    <property type="molecule type" value="Genomic_DNA"/>
</dbReference>
<dbReference type="AlphaFoldDB" id="A0AAD5Z6X4"/>
<keyword evidence="1" id="KW-0472">Membrane</keyword>
<sequence>MGQVMNKLKRGDPTPQQVEKLAEDIKPIIDKVYEAELKDKKDVKYDDLYHAIFLIIQELRKKSGAMHYELPSKQELSELFSQYHNPRKSTLTREECREIINRVIKLENFSVGQGAIDILLYLFGIPICALMAKRVIPGMKTISDDVVVPLATSASVIFLVKTHKL</sequence>
<keyword evidence="1" id="KW-0812">Transmembrane</keyword>
<dbReference type="PANTHER" id="PTHR37216">
    <property type="entry name" value="EXPRESSED PROTEIN"/>
    <property type="match status" value="1"/>
</dbReference>
<evidence type="ECO:0000313" key="3">
    <source>
        <dbReference type="Proteomes" id="UP001210211"/>
    </source>
</evidence>
<name>A0AAD5Z6X4_9POAL</name>
<evidence type="ECO:0000313" key="2">
    <source>
        <dbReference type="EMBL" id="KAJ3687995.1"/>
    </source>
</evidence>
<protein>
    <submittedName>
        <fullName evidence="2">Uncharacterized protein</fullName>
    </submittedName>
</protein>
<feature type="transmembrane region" description="Helical" evidence="1">
    <location>
        <begin position="118"/>
        <end position="136"/>
    </location>
</feature>
<proteinExistence type="predicted"/>
<accession>A0AAD5Z6X4</accession>
<dbReference type="InterPro" id="IPR057196">
    <property type="entry name" value="DUF7874"/>
</dbReference>
<reference evidence="2 3" key="1">
    <citation type="journal article" date="2022" name="Cell">
        <title>Repeat-based holocentromeres influence genome architecture and karyotype evolution.</title>
        <authorList>
            <person name="Hofstatter P.G."/>
            <person name="Thangavel G."/>
            <person name="Lux T."/>
            <person name="Neumann P."/>
            <person name="Vondrak T."/>
            <person name="Novak P."/>
            <person name="Zhang M."/>
            <person name="Costa L."/>
            <person name="Castellani M."/>
            <person name="Scott A."/>
            <person name="Toegelov H."/>
            <person name="Fuchs J."/>
            <person name="Mata-Sucre Y."/>
            <person name="Dias Y."/>
            <person name="Vanzela A.L.L."/>
            <person name="Huettel B."/>
            <person name="Almeida C.C.S."/>
            <person name="Simkova H."/>
            <person name="Souza G."/>
            <person name="Pedrosa-Harand A."/>
            <person name="Macas J."/>
            <person name="Mayer K.F.X."/>
            <person name="Houben A."/>
            <person name="Marques A."/>
        </authorList>
    </citation>
    <scope>NUCLEOTIDE SEQUENCE [LARGE SCALE GENOMIC DNA]</scope>
    <source>
        <strain evidence="2">RhyTen1mFocal</strain>
    </source>
</reference>
<feature type="transmembrane region" description="Helical" evidence="1">
    <location>
        <begin position="142"/>
        <end position="160"/>
    </location>
</feature>
<dbReference type="PANTHER" id="PTHR37216:SF1">
    <property type="entry name" value="EXPRESSED PROTEIN"/>
    <property type="match status" value="1"/>
</dbReference>
<gene>
    <name evidence="2" type="ORF">LUZ61_017159</name>
</gene>